<dbReference type="InterPro" id="IPR050188">
    <property type="entry name" value="RluA_PseudoU_synthase"/>
</dbReference>
<reference evidence="5" key="1">
    <citation type="submission" date="2021-01" db="EMBL/GenBank/DDBJ databases">
        <authorList>
            <person name="Corre E."/>
            <person name="Pelletier E."/>
            <person name="Niang G."/>
            <person name="Scheremetjew M."/>
            <person name="Finn R."/>
            <person name="Kale V."/>
            <person name="Holt S."/>
            <person name="Cochrane G."/>
            <person name="Meng A."/>
            <person name="Brown T."/>
            <person name="Cohen L."/>
        </authorList>
    </citation>
    <scope>NUCLEOTIDE SEQUENCE</scope>
    <source>
        <strain evidence="5">CCMP1320</strain>
    </source>
</reference>
<dbReference type="GO" id="GO:0000455">
    <property type="term" value="P:enzyme-directed rRNA pseudouridine synthesis"/>
    <property type="evidence" value="ECO:0007669"/>
    <property type="project" value="TreeGrafter"/>
</dbReference>
<evidence type="ECO:0000313" key="5">
    <source>
        <dbReference type="EMBL" id="CAE0499341.1"/>
    </source>
</evidence>
<dbReference type="GO" id="GO:0003723">
    <property type="term" value="F:RNA binding"/>
    <property type="evidence" value="ECO:0007669"/>
    <property type="project" value="InterPro"/>
</dbReference>
<comment type="catalytic activity">
    <reaction evidence="1">
        <text>a uridine in RNA = a pseudouridine in RNA</text>
        <dbReference type="Rhea" id="RHEA:48348"/>
        <dbReference type="Rhea" id="RHEA-COMP:12068"/>
        <dbReference type="Rhea" id="RHEA-COMP:12069"/>
        <dbReference type="ChEBI" id="CHEBI:65314"/>
        <dbReference type="ChEBI" id="CHEBI:65315"/>
    </reaction>
</comment>
<evidence type="ECO:0000256" key="2">
    <source>
        <dbReference type="ARBA" id="ARBA00010876"/>
    </source>
</evidence>
<gene>
    <name evidence="5" type="ORF">DTER00134_LOCUS14414</name>
</gene>
<organism evidence="5">
    <name type="scientific">Dunaliella tertiolecta</name>
    <name type="common">Green alga</name>
    <dbReference type="NCBI Taxonomy" id="3047"/>
    <lineage>
        <taxon>Eukaryota</taxon>
        <taxon>Viridiplantae</taxon>
        <taxon>Chlorophyta</taxon>
        <taxon>core chlorophytes</taxon>
        <taxon>Chlorophyceae</taxon>
        <taxon>CS clade</taxon>
        <taxon>Chlamydomonadales</taxon>
        <taxon>Dunaliellaceae</taxon>
        <taxon>Dunaliella</taxon>
    </lineage>
</organism>
<comment type="similarity">
    <text evidence="2">Belongs to the pseudouridine synthase RluA family.</text>
</comment>
<dbReference type="InterPro" id="IPR006224">
    <property type="entry name" value="PsdUridine_synth_RluA-like_CS"/>
</dbReference>
<evidence type="ECO:0000256" key="3">
    <source>
        <dbReference type="SAM" id="MobiDB-lite"/>
    </source>
</evidence>
<name>A0A7S3R1Y7_DUNTE</name>
<dbReference type="Pfam" id="PF00849">
    <property type="entry name" value="PseudoU_synth_2"/>
    <property type="match status" value="1"/>
</dbReference>
<dbReference type="InterPro" id="IPR020103">
    <property type="entry name" value="PsdUridine_synth_cat_dom_sf"/>
</dbReference>
<dbReference type="Gene3D" id="3.30.2350.10">
    <property type="entry name" value="Pseudouridine synthase"/>
    <property type="match status" value="1"/>
</dbReference>
<dbReference type="PANTHER" id="PTHR21600">
    <property type="entry name" value="MITOCHONDRIAL RNA PSEUDOURIDINE SYNTHASE"/>
    <property type="match status" value="1"/>
</dbReference>
<sequence>MQAQLLPSRPCAHLSPKCTSVASRQQQPNVPLARVSQWQHTLHVEKSHANACKAKRPLPATRQQIQRVDRWRVHLCSTTDTASSSQLESVSGASREATDPPKKKQRLSDEEIAARIAESRQRKASLPQHSCPSCSKPLLSPRNIYKHVARCCPDVMTDPQAWEQVLCRDVSRGTPVDHAAIADLLKQASAIEEVSRETALHWTFRSGLKDEEGQLIRLDASEVGRRMKLPAPRASRLVRAAMRAVPLVGDDITGSAQGEGGPGPLVVVHEDEDFVAVSKPPGVLSCPTHRFKGGSMVNQMITYMKGQNPHVLHRLDMDTSGLLLFAKHSGVVPGVHKQFRNRTINKLYLCICMGCPQEDYFDVDAPITHHPAVDIARAVGPGGKEASTSFAVIASNPHAVLQLGEGQAVESSALGRSLLRPNLVGSRY</sequence>
<dbReference type="PROSITE" id="PS01129">
    <property type="entry name" value="PSI_RLU"/>
    <property type="match status" value="1"/>
</dbReference>
<dbReference type="CDD" id="cd02869">
    <property type="entry name" value="PseudoU_synth_RluA_like"/>
    <property type="match status" value="1"/>
</dbReference>
<accession>A0A7S3R1Y7</accession>
<dbReference type="SUPFAM" id="SSF55120">
    <property type="entry name" value="Pseudouridine synthase"/>
    <property type="match status" value="1"/>
</dbReference>
<dbReference type="InterPro" id="IPR006145">
    <property type="entry name" value="PsdUridine_synth_RsuA/RluA"/>
</dbReference>
<protein>
    <recommendedName>
        <fullName evidence="4">Pseudouridine synthase RsuA/RluA-like domain-containing protein</fullName>
    </recommendedName>
</protein>
<evidence type="ECO:0000256" key="1">
    <source>
        <dbReference type="ARBA" id="ARBA00000073"/>
    </source>
</evidence>
<dbReference type="EMBL" id="HBIP01024062">
    <property type="protein sequence ID" value="CAE0499341.1"/>
    <property type="molecule type" value="Transcribed_RNA"/>
</dbReference>
<proteinExistence type="inferred from homology"/>
<dbReference type="GO" id="GO:0009982">
    <property type="term" value="F:pseudouridine synthase activity"/>
    <property type="evidence" value="ECO:0007669"/>
    <property type="project" value="InterPro"/>
</dbReference>
<evidence type="ECO:0000259" key="4">
    <source>
        <dbReference type="Pfam" id="PF00849"/>
    </source>
</evidence>
<feature type="region of interest" description="Disordered" evidence="3">
    <location>
        <begin position="84"/>
        <end position="109"/>
    </location>
</feature>
<feature type="domain" description="Pseudouridine synthase RsuA/RluA-like" evidence="4">
    <location>
        <begin position="273"/>
        <end position="396"/>
    </location>
</feature>
<dbReference type="PANTHER" id="PTHR21600:SF87">
    <property type="entry name" value="RNA PSEUDOURIDYLATE SYNTHASE DOMAIN-CONTAINING PROTEIN 1"/>
    <property type="match status" value="1"/>
</dbReference>
<feature type="compositionally biased region" description="Basic and acidic residues" evidence="3">
    <location>
        <begin position="96"/>
        <end position="109"/>
    </location>
</feature>
<dbReference type="AlphaFoldDB" id="A0A7S3R1Y7"/>